<keyword evidence="3" id="KW-0812">Transmembrane</keyword>
<dbReference type="OrthoDB" id="9806130at2"/>
<reference evidence="5 6" key="1">
    <citation type="submission" date="2019-07" db="EMBL/GenBank/DDBJ databases">
        <title>Draft genome for Aliikangiella sp. M105.</title>
        <authorList>
            <person name="Wang G."/>
        </authorList>
    </citation>
    <scope>NUCLEOTIDE SEQUENCE [LARGE SCALE GENOMIC DNA]</scope>
    <source>
        <strain evidence="5 6">M105</strain>
    </source>
</reference>
<evidence type="ECO:0000313" key="5">
    <source>
        <dbReference type="EMBL" id="TQV88719.1"/>
    </source>
</evidence>
<comment type="catalytic activity">
    <reaction evidence="1">
        <text>ATP + protein L-histidine = ADP + protein N-phospho-L-histidine.</text>
        <dbReference type="EC" id="2.7.13.3"/>
    </reaction>
</comment>
<keyword evidence="5" id="KW-0547">Nucleotide-binding</keyword>
<dbReference type="Pfam" id="PF02518">
    <property type="entry name" value="HATPase_c"/>
    <property type="match status" value="1"/>
</dbReference>
<dbReference type="Gene3D" id="3.30.565.10">
    <property type="entry name" value="Histidine kinase-like ATPase, C-terminal domain"/>
    <property type="match status" value="1"/>
</dbReference>
<dbReference type="InterPro" id="IPR036890">
    <property type="entry name" value="HATPase_C_sf"/>
</dbReference>
<keyword evidence="5" id="KW-0067">ATP-binding</keyword>
<name>A0A545UGY3_9GAMM</name>
<gene>
    <name evidence="5" type="ORF">FLL46_04090</name>
</gene>
<dbReference type="SUPFAM" id="SSF55874">
    <property type="entry name" value="ATPase domain of HSP90 chaperone/DNA topoisomerase II/histidine kinase"/>
    <property type="match status" value="1"/>
</dbReference>
<evidence type="ECO:0000256" key="3">
    <source>
        <dbReference type="SAM" id="Phobius"/>
    </source>
</evidence>
<dbReference type="InterPro" id="IPR004358">
    <property type="entry name" value="Sig_transdc_His_kin-like_C"/>
</dbReference>
<feature type="transmembrane region" description="Helical" evidence="3">
    <location>
        <begin position="37"/>
        <end position="60"/>
    </location>
</feature>
<evidence type="ECO:0000313" key="6">
    <source>
        <dbReference type="Proteomes" id="UP000315439"/>
    </source>
</evidence>
<protein>
    <recommendedName>
        <fullName evidence="2">histidine kinase</fullName>
        <ecNumber evidence="2">2.7.13.3</ecNumber>
    </recommendedName>
</protein>
<comment type="caution">
    <text evidence="5">The sequence shown here is derived from an EMBL/GenBank/DDBJ whole genome shotgun (WGS) entry which is preliminary data.</text>
</comment>
<keyword evidence="6" id="KW-1185">Reference proteome</keyword>
<organism evidence="5 6">
    <name type="scientific">Aliikangiella coralliicola</name>
    <dbReference type="NCBI Taxonomy" id="2592383"/>
    <lineage>
        <taxon>Bacteria</taxon>
        <taxon>Pseudomonadati</taxon>
        <taxon>Pseudomonadota</taxon>
        <taxon>Gammaproteobacteria</taxon>
        <taxon>Oceanospirillales</taxon>
        <taxon>Pleioneaceae</taxon>
        <taxon>Aliikangiella</taxon>
    </lineage>
</organism>
<dbReference type="AlphaFoldDB" id="A0A545UGY3"/>
<feature type="transmembrane region" description="Helical" evidence="3">
    <location>
        <begin position="12"/>
        <end position="31"/>
    </location>
</feature>
<proteinExistence type="predicted"/>
<dbReference type="GO" id="GO:0005524">
    <property type="term" value="F:ATP binding"/>
    <property type="evidence" value="ECO:0007669"/>
    <property type="project" value="UniProtKB-KW"/>
</dbReference>
<dbReference type="Gene3D" id="3.30.450.20">
    <property type="entry name" value="PAS domain"/>
    <property type="match status" value="1"/>
</dbReference>
<dbReference type="EC" id="2.7.13.3" evidence="2"/>
<keyword evidence="3" id="KW-0472">Membrane</keyword>
<dbReference type="PANTHER" id="PTHR43065">
    <property type="entry name" value="SENSOR HISTIDINE KINASE"/>
    <property type="match status" value="1"/>
</dbReference>
<dbReference type="RefSeq" id="WP_142892171.1">
    <property type="nucleotide sequence ID" value="NZ_ML660161.1"/>
</dbReference>
<dbReference type="PRINTS" id="PR00344">
    <property type="entry name" value="BCTRLSENSOR"/>
</dbReference>
<dbReference type="InterPro" id="IPR036097">
    <property type="entry name" value="HisK_dim/P_sf"/>
</dbReference>
<dbReference type="PANTHER" id="PTHR43065:SF51">
    <property type="entry name" value="HISTIDINE KINASE"/>
    <property type="match status" value="1"/>
</dbReference>
<evidence type="ECO:0000256" key="1">
    <source>
        <dbReference type="ARBA" id="ARBA00000085"/>
    </source>
</evidence>
<dbReference type="Gene3D" id="1.10.287.130">
    <property type="match status" value="1"/>
</dbReference>
<dbReference type="Proteomes" id="UP000315439">
    <property type="component" value="Unassembled WGS sequence"/>
</dbReference>
<evidence type="ECO:0000256" key="2">
    <source>
        <dbReference type="ARBA" id="ARBA00012438"/>
    </source>
</evidence>
<sequence length="439" mass="51039">MNKKKVSLKHRLWFAILLPTLCFLTFVYAIIRFEGDLMIWLPICFVIILLLSYSLINYFYRPFASLISSIETGLNCFHDEDFSINIAEYDFPEFQLSVDTYNELSKILRTERMELHQRELLLDTIIQNTPMAILLTTDRGNIVYSNIASKKLLRQTKNIEGLNFNELIGNLPPDLANATRNKQEGLYTQITEDEKKVYFLTFEEFNLNAKIHYLYLYKNMTSEVHKEEVQVWKKVIRLISHELNNSLAPIQSLTRSATKILNRVEHDEMLMDIFNTIDRRTKHLHQFIDKYARFSRLPNPEIREVNMPQFISDLENICDIKISNNVAIKHFRFDATQIEQVMINLIKNARESETDIDAIEVSIMHNQQFIRFVVKDRGKAMSEDQLTQCLLPFFTTKSGGAGLGLALCKEIINAHSGHLKLFNRKNGGLCAEFSIPVID</sequence>
<dbReference type="GO" id="GO:0000155">
    <property type="term" value="F:phosphorelay sensor kinase activity"/>
    <property type="evidence" value="ECO:0007669"/>
    <property type="project" value="InterPro"/>
</dbReference>
<dbReference type="SUPFAM" id="SSF47384">
    <property type="entry name" value="Homodimeric domain of signal transducing histidine kinase"/>
    <property type="match status" value="1"/>
</dbReference>
<feature type="domain" description="Histidine kinase" evidence="4">
    <location>
        <begin position="238"/>
        <end position="439"/>
    </location>
</feature>
<dbReference type="EMBL" id="VIKS01000003">
    <property type="protein sequence ID" value="TQV88719.1"/>
    <property type="molecule type" value="Genomic_DNA"/>
</dbReference>
<evidence type="ECO:0000259" key="4">
    <source>
        <dbReference type="PROSITE" id="PS50109"/>
    </source>
</evidence>
<dbReference type="InterPro" id="IPR005467">
    <property type="entry name" value="His_kinase_dom"/>
</dbReference>
<keyword evidence="3" id="KW-1133">Transmembrane helix</keyword>
<dbReference type="InterPro" id="IPR003594">
    <property type="entry name" value="HATPase_dom"/>
</dbReference>
<dbReference type="PROSITE" id="PS50109">
    <property type="entry name" value="HIS_KIN"/>
    <property type="match status" value="1"/>
</dbReference>
<dbReference type="SMART" id="SM00387">
    <property type="entry name" value="HATPase_c"/>
    <property type="match status" value="1"/>
</dbReference>
<accession>A0A545UGY3</accession>